<protein>
    <submittedName>
        <fullName evidence="1">Uncharacterized protein</fullName>
    </submittedName>
</protein>
<comment type="caution">
    <text evidence="1">The sequence shown here is derived from an EMBL/GenBank/DDBJ whole genome shotgun (WGS) entry which is preliminary data.</text>
</comment>
<name>A0A6G4TT27_9ACTN</name>
<evidence type="ECO:0000313" key="2">
    <source>
        <dbReference type="Proteomes" id="UP000481583"/>
    </source>
</evidence>
<dbReference type="InterPro" id="IPR046037">
    <property type="entry name" value="DUF5995"/>
</dbReference>
<dbReference type="AlphaFoldDB" id="A0A6G4TT27"/>
<dbReference type="Pfam" id="PF19458">
    <property type="entry name" value="DUF5995"/>
    <property type="match status" value="1"/>
</dbReference>
<sequence>MTSGERLADAPPAVGAIVERMRALRAALPARDGVAVFNELYLSVTEEVDQRLARGGYFADSAATAHLCARFAERFLDAVAAASAGRRTRACWRPLILARQHRGVAPMQFALAGINAHVGHDLPLAVVDTCEELELHPREIAADYQRVGDLLEALEERIRDDLMPGPDALDVADPLTHLAGSWSLDRAREGAWSAAKVLWRLRELPEVGEEFEQRLDQSIGLVSRCLLVPLNGR</sequence>
<evidence type="ECO:0000313" key="1">
    <source>
        <dbReference type="EMBL" id="NGN63014.1"/>
    </source>
</evidence>
<keyword evidence="2" id="KW-1185">Reference proteome</keyword>
<dbReference type="Proteomes" id="UP000481583">
    <property type="component" value="Unassembled WGS sequence"/>
</dbReference>
<proteinExistence type="predicted"/>
<accession>A0A6G4TT27</accession>
<gene>
    <name evidence="1" type="ORF">G5C51_03725</name>
</gene>
<organism evidence="1 2">
    <name type="scientific">Streptomyces coryli</name>
    <dbReference type="NCBI Taxonomy" id="1128680"/>
    <lineage>
        <taxon>Bacteria</taxon>
        <taxon>Bacillati</taxon>
        <taxon>Actinomycetota</taxon>
        <taxon>Actinomycetes</taxon>
        <taxon>Kitasatosporales</taxon>
        <taxon>Streptomycetaceae</taxon>
        <taxon>Streptomyces</taxon>
    </lineage>
</organism>
<reference evidence="1 2" key="1">
    <citation type="submission" date="2020-02" db="EMBL/GenBank/DDBJ databases">
        <title>Whole-genome analyses of novel actinobacteria.</title>
        <authorList>
            <person name="Sahin N."/>
        </authorList>
    </citation>
    <scope>NUCLEOTIDE SEQUENCE [LARGE SCALE GENOMIC DNA]</scope>
    <source>
        <strain evidence="1 2">A7024</strain>
    </source>
</reference>
<dbReference type="EMBL" id="JAAKZV010000008">
    <property type="protein sequence ID" value="NGN63014.1"/>
    <property type="molecule type" value="Genomic_DNA"/>
</dbReference>
<dbReference type="RefSeq" id="WP_165231510.1">
    <property type="nucleotide sequence ID" value="NZ_JAAKZV010000008.1"/>
</dbReference>